<dbReference type="GO" id="GO:0010288">
    <property type="term" value="P:response to lead ion"/>
    <property type="evidence" value="ECO:0007669"/>
    <property type="project" value="TreeGrafter"/>
</dbReference>
<dbReference type="PRINTS" id="PR00778">
    <property type="entry name" value="HTHARSR"/>
</dbReference>
<dbReference type="OrthoDB" id="3232131at2"/>
<evidence type="ECO:0000313" key="3">
    <source>
        <dbReference type="Proteomes" id="UP000318578"/>
    </source>
</evidence>
<dbReference type="RefSeq" id="WP_144636060.1">
    <property type="nucleotide sequence ID" value="NZ_BNAX01000036.1"/>
</dbReference>
<proteinExistence type="predicted"/>
<dbReference type="Pfam" id="PF12840">
    <property type="entry name" value="HTH_20"/>
    <property type="match status" value="1"/>
</dbReference>
<dbReference type="InterPro" id="IPR036388">
    <property type="entry name" value="WH-like_DNA-bd_sf"/>
</dbReference>
<gene>
    <name evidence="2" type="ORF">FNH06_08070</name>
</gene>
<dbReference type="InterPro" id="IPR011991">
    <property type="entry name" value="ArsR-like_HTH"/>
</dbReference>
<evidence type="ECO:0000259" key="1">
    <source>
        <dbReference type="PROSITE" id="PS50987"/>
    </source>
</evidence>
<dbReference type="GO" id="GO:0003677">
    <property type="term" value="F:DNA binding"/>
    <property type="evidence" value="ECO:0007669"/>
    <property type="project" value="TreeGrafter"/>
</dbReference>
<dbReference type="GO" id="GO:0046686">
    <property type="term" value="P:response to cadmium ion"/>
    <property type="evidence" value="ECO:0007669"/>
    <property type="project" value="TreeGrafter"/>
</dbReference>
<dbReference type="GO" id="GO:0097063">
    <property type="term" value="F:cadmium ion sensor activity"/>
    <property type="evidence" value="ECO:0007669"/>
    <property type="project" value="TreeGrafter"/>
</dbReference>
<keyword evidence="3" id="KW-1185">Reference proteome</keyword>
<dbReference type="Proteomes" id="UP000318578">
    <property type="component" value="Unassembled WGS sequence"/>
</dbReference>
<dbReference type="InterPro" id="IPR001845">
    <property type="entry name" value="HTH_ArsR_DNA-bd_dom"/>
</dbReference>
<dbReference type="CDD" id="cd00090">
    <property type="entry name" value="HTH_ARSR"/>
    <property type="match status" value="1"/>
</dbReference>
<accession>A0A558AHS5</accession>
<comment type="caution">
    <text evidence="2">The sequence shown here is derived from an EMBL/GenBank/DDBJ whole genome shotgun (WGS) entry which is preliminary data.</text>
</comment>
<dbReference type="SMART" id="SM00418">
    <property type="entry name" value="HTH_ARSR"/>
    <property type="match status" value="1"/>
</dbReference>
<dbReference type="GO" id="GO:0032791">
    <property type="term" value="F:lead ion binding"/>
    <property type="evidence" value="ECO:0007669"/>
    <property type="project" value="TreeGrafter"/>
</dbReference>
<dbReference type="SUPFAM" id="SSF46785">
    <property type="entry name" value="Winged helix' DNA-binding domain"/>
    <property type="match status" value="1"/>
</dbReference>
<dbReference type="EMBL" id="VJZA01000009">
    <property type="protein sequence ID" value="TVT23818.1"/>
    <property type="molecule type" value="Genomic_DNA"/>
</dbReference>
<dbReference type="PROSITE" id="PS50987">
    <property type="entry name" value="HTH_ARSR_2"/>
    <property type="match status" value="1"/>
</dbReference>
<evidence type="ECO:0000313" key="2">
    <source>
        <dbReference type="EMBL" id="TVT23818.1"/>
    </source>
</evidence>
<name>A0A558AHS5_9PSEU</name>
<sequence length="278" mass="30202">MSTSRESIAAGGDIDFSVPAELIGHPARSAMLVALLDRHALPMSMLASEAGVSPSTASAHLTKLVDGGLLRVRRQGRHRYYELSSRSVADALEALARVSPIRPVRSLRADTRARAMRLARSCYDHLAGHLGVAVMQSLLDKDAVRGGDGVHRPAHARHDRLSAPGKDVDYELTEPGHVLFTELGVHLPAAVDSRKRRRLVAYCVDWTEQRHHLGGTAGAALLNRFEELEWLRRKTKGAPRALTVTDAGKHGFAEHFGIDTDTLATAAAPPVTPLRPKR</sequence>
<feature type="domain" description="HTH arsR-type" evidence="1">
    <location>
        <begin position="8"/>
        <end position="103"/>
    </location>
</feature>
<dbReference type="Gene3D" id="1.10.10.10">
    <property type="entry name" value="Winged helix-like DNA-binding domain superfamily/Winged helix DNA-binding domain"/>
    <property type="match status" value="1"/>
</dbReference>
<dbReference type="PANTHER" id="PTHR39168">
    <property type="entry name" value="TRANSCRIPTIONAL REGULATOR-RELATED"/>
    <property type="match status" value="1"/>
</dbReference>
<dbReference type="InterPro" id="IPR052543">
    <property type="entry name" value="HTH_Metal-responsive_Reg"/>
</dbReference>
<dbReference type="GO" id="GO:0003700">
    <property type="term" value="F:DNA-binding transcription factor activity"/>
    <property type="evidence" value="ECO:0007669"/>
    <property type="project" value="InterPro"/>
</dbReference>
<organism evidence="2 3">
    <name type="scientific">Amycolatopsis acidiphila</name>
    <dbReference type="NCBI Taxonomy" id="715473"/>
    <lineage>
        <taxon>Bacteria</taxon>
        <taxon>Bacillati</taxon>
        <taxon>Actinomycetota</taxon>
        <taxon>Actinomycetes</taxon>
        <taxon>Pseudonocardiales</taxon>
        <taxon>Pseudonocardiaceae</taxon>
        <taxon>Amycolatopsis</taxon>
    </lineage>
</organism>
<reference evidence="2 3" key="1">
    <citation type="submission" date="2019-07" db="EMBL/GenBank/DDBJ databases">
        <title>New species of Amycolatopsis and Streptomyces.</title>
        <authorList>
            <person name="Duangmal K."/>
            <person name="Teo W.F.A."/>
            <person name="Lipun K."/>
        </authorList>
    </citation>
    <scope>NUCLEOTIDE SEQUENCE [LARGE SCALE GENOMIC DNA]</scope>
    <source>
        <strain evidence="2 3">JCM 30562</strain>
    </source>
</reference>
<dbReference type="AlphaFoldDB" id="A0A558AHS5"/>
<protein>
    <submittedName>
        <fullName evidence="2">Winged helix-turn-helix transcriptional regulator</fullName>
    </submittedName>
</protein>
<dbReference type="InterPro" id="IPR036390">
    <property type="entry name" value="WH_DNA-bd_sf"/>
</dbReference>
<dbReference type="PANTHER" id="PTHR39168:SF1">
    <property type="entry name" value="TRANSCRIPTIONAL REGULATORY PROTEIN"/>
    <property type="match status" value="1"/>
</dbReference>